<feature type="transmembrane region" description="Helical" evidence="1">
    <location>
        <begin position="31"/>
        <end position="48"/>
    </location>
</feature>
<accession>D9SSI8</accession>
<dbReference type="KEGG" id="ccb:Clocel_0815"/>
<gene>
    <name evidence="2" type="ordered locus">Clocel_0815</name>
</gene>
<dbReference type="Proteomes" id="UP000002730">
    <property type="component" value="Chromosome"/>
</dbReference>
<evidence type="ECO:0000313" key="2">
    <source>
        <dbReference type="EMBL" id="ADL50585.1"/>
    </source>
</evidence>
<proteinExistence type="predicted"/>
<keyword evidence="3" id="KW-1185">Reference proteome</keyword>
<keyword evidence="2" id="KW-0132">Cell division</keyword>
<dbReference type="STRING" id="573061.Clocel_0815"/>
<feature type="transmembrane region" description="Helical" evidence="1">
    <location>
        <begin position="6"/>
        <end position="24"/>
    </location>
</feature>
<organism evidence="2 3">
    <name type="scientific">Clostridium cellulovorans (strain ATCC 35296 / DSM 3052 / OCM 3 / 743B)</name>
    <dbReference type="NCBI Taxonomy" id="573061"/>
    <lineage>
        <taxon>Bacteria</taxon>
        <taxon>Bacillati</taxon>
        <taxon>Bacillota</taxon>
        <taxon>Clostridia</taxon>
        <taxon>Eubacteriales</taxon>
        <taxon>Clostridiaceae</taxon>
        <taxon>Clostridium</taxon>
    </lineage>
</organism>
<evidence type="ECO:0000256" key="1">
    <source>
        <dbReference type="SAM" id="Phobius"/>
    </source>
</evidence>
<dbReference type="AlphaFoldDB" id="D9SSI8"/>
<keyword evidence="1" id="KW-0472">Membrane</keyword>
<dbReference type="GO" id="GO:0051301">
    <property type="term" value="P:cell division"/>
    <property type="evidence" value="ECO:0007669"/>
    <property type="project" value="UniProtKB-KW"/>
</dbReference>
<keyword evidence="2" id="KW-0131">Cell cycle</keyword>
<evidence type="ECO:0000313" key="3">
    <source>
        <dbReference type="Proteomes" id="UP000002730"/>
    </source>
</evidence>
<protein>
    <submittedName>
        <fullName evidence="2">Cell division membrane protein</fullName>
    </submittedName>
</protein>
<dbReference type="RefSeq" id="WP_010076581.1">
    <property type="nucleotide sequence ID" value="NC_014393.1"/>
</dbReference>
<keyword evidence="1" id="KW-0812">Transmembrane</keyword>
<keyword evidence="1" id="KW-1133">Transmembrane helix</keyword>
<dbReference type="EMBL" id="CP002160">
    <property type="protein sequence ID" value="ADL50585.1"/>
    <property type="molecule type" value="Genomic_DNA"/>
</dbReference>
<name>D9SSI8_CLOC7</name>
<reference evidence="2 3" key="1">
    <citation type="submission" date="2010-08" db="EMBL/GenBank/DDBJ databases">
        <title>Complete sequence of Clostridium cellulovorans 743B.</title>
        <authorList>
            <consortium name="US DOE Joint Genome Institute"/>
            <person name="Lucas S."/>
            <person name="Copeland A."/>
            <person name="Lapidus A."/>
            <person name="Cheng J.-F."/>
            <person name="Bruce D."/>
            <person name="Goodwin L."/>
            <person name="Pitluck S."/>
            <person name="Chertkov O."/>
            <person name="Detter J.C."/>
            <person name="Han C."/>
            <person name="Tapia R."/>
            <person name="Land M."/>
            <person name="Hauser L."/>
            <person name="Chang Y.-J."/>
            <person name="Jeffries C."/>
            <person name="Kyrpides N."/>
            <person name="Ivanova N."/>
            <person name="Mikhailova N."/>
            <person name="Hemme C.L."/>
            <person name="Woyke T."/>
        </authorList>
    </citation>
    <scope>NUCLEOTIDE SEQUENCE [LARGE SCALE GENOMIC DNA]</scope>
    <source>
        <strain evidence="3">ATCC 35296 / DSM 3052 / OCM 3 / 743B</strain>
    </source>
</reference>
<sequence>MKKTWVVFAIFSVISIITSIYYFVSNLKVRGCIFIFIALGLISISLAFNKLGSN</sequence>
<dbReference type="HOGENOM" id="CLU_3041977_0_0_9"/>